<dbReference type="RefSeq" id="WP_205892186.1">
    <property type="nucleotide sequence ID" value="NZ_JADEVO010000007.1"/>
</dbReference>
<name>A0ABS3ADM2_9PSED</name>
<feature type="transmembrane region" description="Helical" evidence="1">
    <location>
        <begin position="140"/>
        <end position="156"/>
    </location>
</feature>
<evidence type="ECO:0000313" key="3">
    <source>
        <dbReference type="Proteomes" id="UP000772591"/>
    </source>
</evidence>
<gene>
    <name evidence="2" type="ORF">IMW75_07125</name>
</gene>
<evidence type="ECO:0008006" key="4">
    <source>
        <dbReference type="Google" id="ProtNLM"/>
    </source>
</evidence>
<proteinExistence type="predicted"/>
<organism evidence="2 3">
    <name type="scientific">Pseudomonas gregormendelii</name>
    <dbReference type="NCBI Taxonomy" id="1628277"/>
    <lineage>
        <taxon>Bacteria</taxon>
        <taxon>Pseudomonadati</taxon>
        <taxon>Pseudomonadota</taxon>
        <taxon>Gammaproteobacteria</taxon>
        <taxon>Pseudomonadales</taxon>
        <taxon>Pseudomonadaceae</taxon>
        <taxon>Pseudomonas</taxon>
    </lineage>
</organism>
<sequence>MINLWQAHLSFAMIIFLLLPGFGLGRLWRGGLLLALLAASFIPLDGLTVAAYLRSHIDDLAITTMILMAWACLRRLEILAPAPRGYVGVLVIFAAMAVLLYPATLGWTYVDPYRLGFSPRVLLTLIALLTLGLYYLRNGLAVAMLAGATLAFMVGLKPSHNYWDYLVDPLLALYCCVALLVLGTRQAYRWFLSRRGSASHRSI</sequence>
<feature type="transmembrane region" description="Helical" evidence="1">
    <location>
        <begin position="57"/>
        <end position="73"/>
    </location>
</feature>
<feature type="transmembrane region" description="Helical" evidence="1">
    <location>
        <begin position="85"/>
        <end position="105"/>
    </location>
</feature>
<keyword evidence="1" id="KW-1133">Transmembrane helix</keyword>
<reference evidence="2 3" key="1">
    <citation type="journal article" date="2021" name="Int. J. Syst. Evol. Microbiol.">
        <title>Pseudomonas piscium sp. nov., Pseudomonas pisciculturae sp. nov., Pseudomonas mucoides sp. nov. and Pseudomonas neuropathica sp. nov. isolated from rainbow trout.</title>
        <authorList>
            <person name="Duman M."/>
            <person name="Mulet M."/>
            <person name="Altun S."/>
            <person name="Saticioglu I.B."/>
            <person name="Gomila M."/>
            <person name="Lalucat J."/>
            <person name="Garcia-Valdes E."/>
        </authorList>
    </citation>
    <scope>NUCLEOTIDE SEQUENCE [LARGE SCALE GENOMIC DNA]</scope>
    <source>
        <strain evidence="2 3">LMG 28632</strain>
    </source>
</reference>
<protein>
    <recommendedName>
        <fullName evidence="4">Transmembrane protein</fullName>
    </recommendedName>
</protein>
<dbReference type="EMBL" id="JADEVO010000007">
    <property type="protein sequence ID" value="MBN3965061.1"/>
    <property type="molecule type" value="Genomic_DNA"/>
</dbReference>
<feature type="transmembrane region" description="Helical" evidence="1">
    <location>
        <begin position="162"/>
        <end position="182"/>
    </location>
</feature>
<evidence type="ECO:0000313" key="2">
    <source>
        <dbReference type="EMBL" id="MBN3965061.1"/>
    </source>
</evidence>
<dbReference type="Proteomes" id="UP000772591">
    <property type="component" value="Unassembled WGS sequence"/>
</dbReference>
<feature type="transmembrane region" description="Helical" evidence="1">
    <location>
        <begin position="32"/>
        <end position="51"/>
    </location>
</feature>
<keyword evidence="1" id="KW-0812">Transmembrane</keyword>
<comment type="caution">
    <text evidence="2">The sequence shown here is derived from an EMBL/GenBank/DDBJ whole genome shotgun (WGS) entry which is preliminary data.</text>
</comment>
<accession>A0ABS3ADM2</accession>
<evidence type="ECO:0000256" key="1">
    <source>
        <dbReference type="SAM" id="Phobius"/>
    </source>
</evidence>
<keyword evidence="1" id="KW-0472">Membrane</keyword>
<feature type="transmembrane region" description="Helical" evidence="1">
    <location>
        <begin position="6"/>
        <end position="25"/>
    </location>
</feature>
<keyword evidence="3" id="KW-1185">Reference proteome</keyword>
<feature type="transmembrane region" description="Helical" evidence="1">
    <location>
        <begin position="117"/>
        <end position="135"/>
    </location>
</feature>